<evidence type="ECO:0000256" key="4">
    <source>
        <dbReference type="PROSITE-ProRule" id="PRU00176"/>
    </source>
</evidence>
<dbReference type="InterPro" id="IPR000504">
    <property type="entry name" value="RRM_dom"/>
</dbReference>
<dbReference type="InterPro" id="IPR012677">
    <property type="entry name" value="Nucleotide-bd_a/b_plait_sf"/>
</dbReference>
<dbReference type="AlphaFoldDB" id="A0AAE9WFG3"/>
<dbReference type="EMBL" id="CP115613">
    <property type="protein sequence ID" value="WBW74920.1"/>
    <property type="molecule type" value="Genomic_DNA"/>
</dbReference>
<dbReference type="SUPFAM" id="SSF54928">
    <property type="entry name" value="RNA-binding domain, RBD"/>
    <property type="match status" value="1"/>
</dbReference>
<dbReference type="InterPro" id="IPR035979">
    <property type="entry name" value="RBD_domain_sf"/>
</dbReference>
<evidence type="ECO:0000259" key="6">
    <source>
        <dbReference type="PROSITE" id="PS50102"/>
    </source>
</evidence>
<protein>
    <submittedName>
        <fullName evidence="7">Nucleolar RNA-binding protein NIFK</fullName>
    </submittedName>
</protein>
<proteinExistence type="predicted"/>
<evidence type="ECO:0000256" key="5">
    <source>
        <dbReference type="SAM" id="MobiDB-lite"/>
    </source>
</evidence>
<feature type="region of interest" description="Disordered" evidence="5">
    <location>
        <begin position="260"/>
        <end position="281"/>
    </location>
</feature>
<dbReference type="PROSITE" id="PS50102">
    <property type="entry name" value="RRM"/>
    <property type="match status" value="1"/>
</dbReference>
<feature type="domain" description="RRM" evidence="6">
    <location>
        <begin position="110"/>
        <end position="188"/>
    </location>
</feature>
<dbReference type="Pfam" id="PF00076">
    <property type="entry name" value="RRM_1"/>
    <property type="match status" value="1"/>
</dbReference>
<name>A0AAE9WFG3_9SCHI</name>
<evidence type="ECO:0000256" key="1">
    <source>
        <dbReference type="ARBA" id="ARBA00004604"/>
    </source>
</evidence>
<feature type="compositionally biased region" description="Basic residues" evidence="5">
    <location>
        <begin position="266"/>
        <end position="281"/>
    </location>
</feature>
<dbReference type="KEGG" id="som:SOMG_04114"/>
<dbReference type="GO" id="GO:0003723">
    <property type="term" value="F:RNA binding"/>
    <property type="evidence" value="ECO:0007669"/>
    <property type="project" value="UniProtKB-UniRule"/>
</dbReference>
<feature type="compositionally biased region" description="Polar residues" evidence="5">
    <location>
        <begin position="36"/>
        <end position="51"/>
    </location>
</feature>
<dbReference type="Gene3D" id="3.30.70.330">
    <property type="match status" value="1"/>
</dbReference>
<dbReference type="GeneID" id="80877590"/>
<keyword evidence="8" id="KW-1185">Reference proteome</keyword>
<feature type="region of interest" description="Disordered" evidence="5">
    <location>
        <begin position="1"/>
        <end position="84"/>
    </location>
</feature>
<organism evidence="7 8">
    <name type="scientific">Schizosaccharomyces osmophilus</name>
    <dbReference type="NCBI Taxonomy" id="2545709"/>
    <lineage>
        <taxon>Eukaryota</taxon>
        <taxon>Fungi</taxon>
        <taxon>Dikarya</taxon>
        <taxon>Ascomycota</taxon>
        <taxon>Taphrinomycotina</taxon>
        <taxon>Schizosaccharomycetes</taxon>
        <taxon>Schizosaccharomycetales</taxon>
        <taxon>Schizosaccharomycetaceae</taxon>
        <taxon>Schizosaccharomyces</taxon>
    </lineage>
</organism>
<feature type="compositionally biased region" description="Basic and acidic residues" evidence="5">
    <location>
        <begin position="14"/>
        <end position="34"/>
    </location>
</feature>
<sequence>MSKTKQPTRATKKQQKEPKATLRDKKVNDVEKTEPTAPQENAGQEPINNGNENEEALKGFESSGDEDEENGVELDSSKGASKPIMALEDDKEKKIKKKVSEKKVLNNQPGVLYVGRLPHGFHEKQLQGYFSQFGTVLRLRLSRSKKTGNSKHYAFIEFESVDVANVVAETMHNYLLYGRLLQCKVIPKDQIHDELFKGASQPFKRIPRATIARLEHQKPLSGEKVKKLVSRHNRKLQLKKRKLEQLGITLDSDVTQANAEAVKKAAPSKKSNKKKKQNKQV</sequence>
<dbReference type="RefSeq" id="XP_056039163.1">
    <property type="nucleotide sequence ID" value="XM_056182901.1"/>
</dbReference>
<dbReference type="CDD" id="cd12307">
    <property type="entry name" value="RRM_NIFK_like"/>
    <property type="match status" value="1"/>
</dbReference>
<dbReference type="GO" id="GO:0005730">
    <property type="term" value="C:nucleolus"/>
    <property type="evidence" value="ECO:0007669"/>
    <property type="project" value="UniProtKB-SubCell"/>
</dbReference>
<keyword evidence="3" id="KW-0539">Nucleus</keyword>
<feature type="compositionally biased region" description="Acidic residues" evidence="5">
    <location>
        <begin position="63"/>
        <end position="72"/>
    </location>
</feature>
<keyword evidence="2 4" id="KW-0694">RNA-binding</keyword>
<dbReference type="Proteomes" id="UP001212411">
    <property type="component" value="Chromosome 3"/>
</dbReference>
<gene>
    <name evidence="7" type="ORF">SOMG_04114</name>
</gene>
<dbReference type="SMART" id="SM00360">
    <property type="entry name" value="RRM"/>
    <property type="match status" value="1"/>
</dbReference>
<evidence type="ECO:0000313" key="7">
    <source>
        <dbReference type="EMBL" id="WBW74920.1"/>
    </source>
</evidence>
<accession>A0AAE9WFG3</accession>
<dbReference type="PANTHER" id="PTHR46754">
    <property type="entry name" value="MKI67 FHA DOMAIN-INTERACTING NUCLEOLAR PHOSPHOPROTEIN"/>
    <property type="match status" value="1"/>
</dbReference>
<evidence type="ECO:0000313" key="8">
    <source>
        <dbReference type="Proteomes" id="UP001212411"/>
    </source>
</evidence>
<evidence type="ECO:0000256" key="3">
    <source>
        <dbReference type="ARBA" id="ARBA00023242"/>
    </source>
</evidence>
<reference evidence="7 8" key="1">
    <citation type="journal article" date="2023" name="G3 (Bethesda)">
        <title>A high-quality reference genome for the fission yeast Schizosaccharomyces osmophilus.</title>
        <authorList>
            <person name="Jia G.S."/>
            <person name="Zhang W.C."/>
            <person name="Liang Y."/>
            <person name="Liu X.H."/>
            <person name="Rhind N."/>
            <person name="Pidoux A."/>
            <person name="Brysch-Herzberg M."/>
            <person name="Du L.L."/>
        </authorList>
    </citation>
    <scope>NUCLEOTIDE SEQUENCE [LARGE SCALE GENOMIC DNA]</scope>
    <source>
        <strain evidence="7 8">CBS 15793</strain>
    </source>
</reference>
<comment type="subcellular location">
    <subcellularLocation>
        <location evidence="1">Nucleus</location>
        <location evidence="1">Nucleolus</location>
    </subcellularLocation>
</comment>
<evidence type="ECO:0000256" key="2">
    <source>
        <dbReference type="ARBA" id="ARBA00022884"/>
    </source>
</evidence>